<evidence type="ECO:0000313" key="1">
    <source>
        <dbReference type="EMBL" id="KAA8570308.1"/>
    </source>
</evidence>
<proteinExistence type="predicted"/>
<evidence type="ECO:0008006" key="3">
    <source>
        <dbReference type="Google" id="ProtNLM"/>
    </source>
</evidence>
<evidence type="ECO:0000313" key="2">
    <source>
        <dbReference type="Proteomes" id="UP000322873"/>
    </source>
</evidence>
<keyword evidence="2" id="KW-1185">Reference proteome</keyword>
<comment type="caution">
    <text evidence="1">The sequence shown here is derived from an EMBL/GenBank/DDBJ whole genome shotgun (WGS) entry which is preliminary data.</text>
</comment>
<dbReference type="VEuPathDB" id="FungiDB:MFRU_005g03900"/>
<accession>A0A5M9JLE2</accession>
<reference evidence="1 2" key="1">
    <citation type="submission" date="2019-06" db="EMBL/GenBank/DDBJ databases">
        <title>Genome Sequence of the Brown Rot Fungal Pathogen Monilinia fructicola.</title>
        <authorList>
            <person name="De Miccolis Angelini R.M."/>
            <person name="Landi L."/>
            <person name="Abate D."/>
            <person name="Pollastro S."/>
            <person name="Romanazzi G."/>
            <person name="Faretra F."/>
        </authorList>
    </citation>
    <scope>NUCLEOTIDE SEQUENCE [LARGE SCALE GENOMIC DNA]</scope>
    <source>
        <strain evidence="1 2">Mfrc123</strain>
    </source>
</reference>
<protein>
    <recommendedName>
        <fullName evidence="3">N-acetyltransferase domain-containing protein</fullName>
    </recommendedName>
</protein>
<sequence length="102" mass="11558">MSTFTVFEAATRVEIDAVALLVQKANRTPYPPFVHVQTPYVADKPTATKLSQQWFWENHDHNTASHWITVHHSEISELVGAANWQVNKKNAFTTSPPKIETT</sequence>
<name>A0A5M9JLE2_MONFR</name>
<dbReference type="EMBL" id="VICG01000007">
    <property type="protein sequence ID" value="KAA8570308.1"/>
    <property type="molecule type" value="Genomic_DNA"/>
</dbReference>
<dbReference type="OrthoDB" id="410198at2759"/>
<gene>
    <name evidence="1" type="ORF">EYC84_002611</name>
</gene>
<dbReference type="Proteomes" id="UP000322873">
    <property type="component" value="Unassembled WGS sequence"/>
</dbReference>
<dbReference type="AlphaFoldDB" id="A0A5M9JLE2"/>
<organism evidence="1 2">
    <name type="scientific">Monilinia fructicola</name>
    <name type="common">Brown rot fungus</name>
    <name type="synonym">Ciboria fructicola</name>
    <dbReference type="NCBI Taxonomy" id="38448"/>
    <lineage>
        <taxon>Eukaryota</taxon>
        <taxon>Fungi</taxon>
        <taxon>Dikarya</taxon>
        <taxon>Ascomycota</taxon>
        <taxon>Pezizomycotina</taxon>
        <taxon>Leotiomycetes</taxon>
        <taxon>Helotiales</taxon>
        <taxon>Sclerotiniaceae</taxon>
        <taxon>Monilinia</taxon>
    </lineage>
</organism>